<dbReference type="AlphaFoldDB" id="A0A168PTT8"/>
<dbReference type="EMBL" id="LT554026">
    <property type="protein sequence ID" value="SAM02966.1"/>
    <property type="molecule type" value="Genomic_DNA"/>
</dbReference>
<evidence type="ECO:0000313" key="2">
    <source>
        <dbReference type="Proteomes" id="UP000078561"/>
    </source>
</evidence>
<protein>
    <submittedName>
        <fullName evidence="1">Uncharacterized protein</fullName>
    </submittedName>
</protein>
<dbReference type="InParanoid" id="A0A168PTT8"/>
<dbReference type="Proteomes" id="UP000078561">
    <property type="component" value="Unassembled WGS sequence"/>
</dbReference>
<organism evidence="1">
    <name type="scientific">Absidia glauca</name>
    <name type="common">Pin mould</name>
    <dbReference type="NCBI Taxonomy" id="4829"/>
    <lineage>
        <taxon>Eukaryota</taxon>
        <taxon>Fungi</taxon>
        <taxon>Fungi incertae sedis</taxon>
        <taxon>Mucoromycota</taxon>
        <taxon>Mucoromycotina</taxon>
        <taxon>Mucoromycetes</taxon>
        <taxon>Mucorales</taxon>
        <taxon>Cunninghamellaceae</taxon>
        <taxon>Absidia</taxon>
    </lineage>
</organism>
<keyword evidence="2" id="KW-1185">Reference proteome</keyword>
<accession>A0A168PTT8</accession>
<proteinExistence type="predicted"/>
<gene>
    <name evidence="1" type="primary">ABSGL_08783.1 scaffold 10439</name>
</gene>
<sequence>MSCNVFESVGSEVIMTLTAVETKTAEALTRRGVFLVDAFCNKANGQRLAKQRIMEVKEATDSVEKRYTVHKKLLDGLLYAVHRQIGQYKFGEADLPPNTDVGSDMLSYIRQKARFLHRNFDETQDIFTSPFFLTMYRNVYLNQRTQDPRLFFDDTCASSICFLMVAIIHHLFYRTSPALAPPPAKDLEMNPNFANGSIAEEMYHRLLDENISPAVPVLNNGKPINWDEAVEGFKILLAERVGYQGGQEEISNEDLFGAALG</sequence>
<name>A0A168PTT8_ABSGL</name>
<reference evidence="1" key="1">
    <citation type="submission" date="2016-04" db="EMBL/GenBank/DDBJ databases">
        <authorList>
            <person name="Evans L.H."/>
            <person name="Alamgir A."/>
            <person name="Owens N."/>
            <person name="Weber N.D."/>
            <person name="Virtaneva K."/>
            <person name="Barbian K."/>
            <person name="Babar A."/>
            <person name="Rosenke K."/>
        </authorList>
    </citation>
    <scope>NUCLEOTIDE SEQUENCE [LARGE SCALE GENOMIC DNA]</scope>
    <source>
        <strain evidence="1">CBS 101.48</strain>
    </source>
</reference>
<evidence type="ECO:0000313" key="1">
    <source>
        <dbReference type="EMBL" id="SAM02966.1"/>
    </source>
</evidence>